<evidence type="ECO:0000256" key="3">
    <source>
        <dbReference type="ARBA" id="ARBA00022722"/>
    </source>
</evidence>
<keyword evidence="5 8" id="KW-0378">Hydrolase</keyword>
<dbReference type="Gene3D" id="3.40.50.1010">
    <property type="entry name" value="5'-nuclease"/>
    <property type="match status" value="1"/>
</dbReference>
<keyword evidence="8" id="KW-0800">Toxin</keyword>
<dbReference type="InterPro" id="IPR022907">
    <property type="entry name" value="VapC_family"/>
</dbReference>
<keyword evidence="2 8" id="KW-1277">Toxin-antitoxin system</keyword>
<evidence type="ECO:0000256" key="4">
    <source>
        <dbReference type="ARBA" id="ARBA00022723"/>
    </source>
</evidence>
<keyword evidence="11" id="KW-1185">Reference proteome</keyword>
<keyword evidence="4 8" id="KW-0479">Metal-binding</keyword>
<organism evidence="10 11">
    <name type="scientific">Halobacterium hubeiense</name>
    <dbReference type="NCBI Taxonomy" id="1407499"/>
    <lineage>
        <taxon>Archaea</taxon>
        <taxon>Methanobacteriati</taxon>
        <taxon>Methanobacteriota</taxon>
        <taxon>Stenosarchaea group</taxon>
        <taxon>Halobacteria</taxon>
        <taxon>Halobacteriales</taxon>
        <taxon>Halobacteriaceae</taxon>
        <taxon>Halobacterium</taxon>
    </lineage>
</organism>
<comment type="cofactor">
    <cofactor evidence="1 8">
        <name>Mg(2+)</name>
        <dbReference type="ChEBI" id="CHEBI:18420"/>
    </cofactor>
</comment>
<dbReference type="PANTHER" id="PTHR33653:SF1">
    <property type="entry name" value="RIBONUCLEASE VAPC2"/>
    <property type="match status" value="1"/>
</dbReference>
<dbReference type="InterPro" id="IPR002716">
    <property type="entry name" value="PIN_dom"/>
</dbReference>
<dbReference type="InterPro" id="IPR029060">
    <property type="entry name" value="PIN-like_dom_sf"/>
</dbReference>
<proteinExistence type="inferred from homology"/>
<evidence type="ECO:0000259" key="9">
    <source>
        <dbReference type="Pfam" id="PF01850"/>
    </source>
</evidence>
<feature type="binding site" evidence="8">
    <location>
        <position position="95"/>
    </location>
    <ligand>
        <name>Mg(2+)</name>
        <dbReference type="ChEBI" id="CHEBI:18420"/>
    </ligand>
</feature>
<dbReference type="GO" id="GO:0090729">
    <property type="term" value="F:toxin activity"/>
    <property type="evidence" value="ECO:0007669"/>
    <property type="project" value="UniProtKB-KW"/>
</dbReference>
<gene>
    <name evidence="8" type="primary">vapC</name>
    <name evidence="10" type="ORF">HHUB_2365</name>
</gene>
<sequence length="127" mass="13594">MLVFDTTFLLDYLDGVDATADYLAANEAKPFHAVSLSLFEVYRGAAQAGGSDQLETAADGLAWLDALPLTEPAAREAALIEASLLDDGACVNLGDTLIAGVCRHHDARIVTRDDHFDRVPGLDVETY</sequence>
<dbReference type="HAMAP" id="MF_00265">
    <property type="entry name" value="VapC_Nob1"/>
    <property type="match status" value="1"/>
</dbReference>
<feature type="binding site" evidence="8">
    <location>
        <position position="5"/>
    </location>
    <ligand>
        <name>Mg(2+)</name>
        <dbReference type="ChEBI" id="CHEBI:18420"/>
    </ligand>
</feature>
<protein>
    <recommendedName>
        <fullName evidence="8">Ribonuclease VapC</fullName>
        <shortName evidence="8">RNase VapC</shortName>
        <ecNumber evidence="8">3.1.-.-</ecNumber>
    </recommendedName>
    <alternativeName>
        <fullName evidence="8">Putative toxin VapC</fullName>
    </alternativeName>
</protein>
<comment type="similarity">
    <text evidence="7 8">Belongs to the PINc/VapC protein family.</text>
</comment>
<dbReference type="EMBL" id="LN831302">
    <property type="protein sequence ID" value="CQH56329.1"/>
    <property type="molecule type" value="Genomic_DNA"/>
</dbReference>
<comment type="function">
    <text evidence="8">Toxic component of a toxin-antitoxin (TA) system. An RNase.</text>
</comment>
<dbReference type="AlphaFoldDB" id="A0A0U5HU08"/>
<reference evidence="11" key="1">
    <citation type="journal article" date="2016" name="Environ. Microbiol.">
        <title>The complete genome of a viable archaeum isolated from 123-million-year-old rock salt.</title>
        <authorList>
            <person name="Jaakkola S.T."/>
            <person name="Pfeiffer F."/>
            <person name="Ravantti J.J."/>
            <person name="Guo Q."/>
            <person name="Liu Y."/>
            <person name="Chen X."/>
            <person name="Ma H."/>
            <person name="Yang C."/>
            <person name="Oksanen H.M."/>
            <person name="Bamford D.H."/>
        </authorList>
    </citation>
    <scope>NUCLEOTIDE SEQUENCE</scope>
    <source>
        <strain evidence="11">JI20-1</strain>
    </source>
</reference>
<name>A0A0U5HU08_9EURY</name>
<dbReference type="SUPFAM" id="SSF88723">
    <property type="entry name" value="PIN domain-like"/>
    <property type="match status" value="1"/>
</dbReference>
<accession>A0A0U5HU08</accession>
<feature type="domain" description="PIN" evidence="9">
    <location>
        <begin position="3"/>
        <end position="121"/>
    </location>
</feature>
<evidence type="ECO:0000256" key="6">
    <source>
        <dbReference type="ARBA" id="ARBA00022842"/>
    </source>
</evidence>
<evidence type="ECO:0000256" key="7">
    <source>
        <dbReference type="ARBA" id="ARBA00038093"/>
    </source>
</evidence>
<evidence type="ECO:0000256" key="2">
    <source>
        <dbReference type="ARBA" id="ARBA00022649"/>
    </source>
</evidence>
<evidence type="ECO:0000256" key="1">
    <source>
        <dbReference type="ARBA" id="ARBA00001946"/>
    </source>
</evidence>
<keyword evidence="6 8" id="KW-0460">Magnesium</keyword>
<dbReference type="EC" id="3.1.-.-" evidence="8"/>
<dbReference type="STRING" id="1407499.HHUB_2365"/>
<evidence type="ECO:0000313" key="11">
    <source>
        <dbReference type="Proteomes" id="UP000066737"/>
    </source>
</evidence>
<evidence type="ECO:0000256" key="5">
    <source>
        <dbReference type="ARBA" id="ARBA00022801"/>
    </source>
</evidence>
<dbReference type="InterPro" id="IPR050556">
    <property type="entry name" value="Type_II_TA_system_RNase"/>
</dbReference>
<dbReference type="GO" id="GO:0016787">
    <property type="term" value="F:hydrolase activity"/>
    <property type="evidence" value="ECO:0007669"/>
    <property type="project" value="UniProtKB-KW"/>
</dbReference>
<keyword evidence="3 8" id="KW-0540">Nuclease</keyword>
<dbReference type="Proteomes" id="UP000066737">
    <property type="component" value="Chromosome I"/>
</dbReference>
<evidence type="ECO:0000313" key="10">
    <source>
        <dbReference type="EMBL" id="CQH56329.1"/>
    </source>
</evidence>
<dbReference type="GO" id="GO:0004519">
    <property type="term" value="F:endonuclease activity"/>
    <property type="evidence" value="ECO:0007669"/>
    <property type="project" value="UniProtKB-KW"/>
</dbReference>
<evidence type="ECO:0000256" key="8">
    <source>
        <dbReference type="HAMAP-Rule" id="MF_00265"/>
    </source>
</evidence>
<dbReference type="RefSeq" id="WP_059056771.1">
    <property type="nucleotide sequence ID" value="NZ_CEML01000001.1"/>
</dbReference>
<dbReference type="GeneID" id="91109817"/>
<dbReference type="KEGG" id="hhb:Hhub_2365"/>
<dbReference type="PANTHER" id="PTHR33653">
    <property type="entry name" value="RIBONUCLEASE VAPC2"/>
    <property type="match status" value="1"/>
</dbReference>
<dbReference type="GO" id="GO:0000287">
    <property type="term" value="F:magnesium ion binding"/>
    <property type="evidence" value="ECO:0007669"/>
    <property type="project" value="UniProtKB-UniRule"/>
</dbReference>
<dbReference type="Pfam" id="PF01850">
    <property type="entry name" value="PIN"/>
    <property type="match status" value="1"/>
</dbReference>
<dbReference type="OrthoDB" id="147588at2157"/>
<keyword evidence="10" id="KW-0255">Endonuclease</keyword>
<dbReference type="GO" id="GO:0004540">
    <property type="term" value="F:RNA nuclease activity"/>
    <property type="evidence" value="ECO:0007669"/>
    <property type="project" value="InterPro"/>
</dbReference>